<keyword evidence="5" id="KW-1185">Reference proteome</keyword>
<name>A0A3M7RMU7_BRAPC</name>
<comment type="caution">
    <text evidence="4">The sequence shown here is derived from an EMBL/GenBank/DDBJ whole genome shotgun (WGS) entry which is preliminary data.</text>
</comment>
<keyword evidence="1" id="KW-0863">Zinc-finger</keyword>
<dbReference type="Gene3D" id="3.30.160.60">
    <property type="entry name" value="Classic Zinc Finger"/>
    <property type="match status" value="1"/>
</dbReference>
<feature type="region of interest" description="Disordered" evidence="2">
    <location>
        <begin position="370"/>
        <end position="426"/>
    </location>
</feature>
<evidence type="ECO:0000256" key="1">
    <source>
        <dbReference type="PROSITE-ProRule" id="PRU00042"/>
    </source>
</evidence>
<feature type="compositionally biased region" description="Polar residues" evidence="2">
    <location>
        <begin position="74"/>
        <end position="93"/>
    </location>
</feature>
<dbReference type="SMART" id="SM00355">
    <property type="entry name" value="ZnF_C2H2"/>
    <property type="match status" value="3"/>
</dbReference>
<proteinExistence type="predicted"/>
<feature type="compositionally biased region" description="Polar residues" evidence="2">
    <location>
        <begin position="370"/>
        <end position="388"/>
    </location>
</feature>
<dbReference type="EMBL" id="REGN01003036">
    <property type="protein sequence ID" value="RNA24856.1"/>
    <property type="molecule type" value="Genomic_DNA"/>
</dbReference>
<evidence type="ECO:0000313" key="5">
    <source>
        <dbReference type="Proteomes" id="UP000276133"/>
    </source>
</evidence>
<dbReference type="PROSITE" id="PS50157">
    <property type="entry name" value="ZINC_FINGER_C2H2_2"/>
    <property type="match status" value="2"/>
</dbReference>
<feature type="compositionally biased region" description="Basic and acidic residues" evidence="2">
    <location>
        <begin position="401"/>
        <end position="426"/>
    </location>
</feature>
<gene>
    <name evidence="4" type="ORF">BpHYR1_040658</name>
</gene>
<feature type="domain" description="C2H2-type" evidence="3">
    <location>
        <begin position="170"/>
        <end position="204"/>
    </location>
</feature>
<dbReference type="PROSITE" id="PS00028">
    <property type="entry name" value="ZINC_FINGER_C2H2_1"/>
    <property type="match status" value="2"/>
</dbReference>
<dbReference type="OrthoDB" id="10039436at2759"/>
<protein>
    <recommendedName>
        <fullName evidence="3">C2H2-type domain-containing protein</fullName>
    </recommendedName>
</protein>
<organism evidence="4 5">
    <name type="scientific">Brachionus plicatilis</name>
    <name type="common">Marine rotifer</name>
    <name type="synonym">Brachionus muelleri</name>
    <dbReference type="NCBI Taxonomy" id="10195"/>
    <lineage>
        <taxon>Eukaryota</taxon>
        <taxon>Metazoa</taxon>
        <taxon>Spiralia</taxon>
        <taxon>Gnathifera</taxon>
        <taxon>Rotifera</taxon>
        <taxon>Eurotatoria</taxon>
        <taxon>Monogononta</taxon>
        <taxon>Pseudotrocha</taxon>
        <taxon>Ploima</taxon>
        <taxon>Brachionidae</taxon>
        <taxon>Brachionus</taxon>
    </lineage>
</organism>
<sequence>MSNDQENFLAYQTNPVFSMQNADDFYKMMNFFKYFLNGANEPKQDFLNLFLYQCQYQLQNQLCENAIEKHQPNLRLQESSTKAQQTDQASLSRDSMEKILSSNENKPVVKPQSKSECTGSEAFKHHLKQASSLKRSVAGGNEAMLTHKMVRGQEEWVNNSRNNNFISQILKCLECSASFDTLDDLSLHMLKFNHFSRFHPNQAPQRPLSPKQKAKTPFALGKLQKNAPVSPDLARSKNSVSPRASADAKNFSCKICKKNLHEQSSLPPLIELIQHLKNNHQIDFICTNCGEFFYSEKDLNEHLVEFHQFGSVPQKKNKVDQEKKETKTMSCSLPSLDSREKLNHPLLALQMFVNGASELDGSFECKIKNQNQNNDSLPQKSVNKQNLDLASKLPAKKRPYIKTEENHEENDFAKSKRPKNDEDLRELCNDRHPNLTQINNTYQPLNLLQNMRMNIDNYFTR</sequence>
<evidence type="ECO:0000259" key="3">
    <source>
        <dbReference type="PROSITE" id="PS50157"/>
    </source>
</evidence>
<dbReference type="InterPro" id="IPR013087">
    <property type="entry name" value="Znf_C2H2_type"/>
</dbReference>
<dbReference type="AlphaFoldDB" id="A0A3M7RMU7"/>
<keyword evidence="1" id="KW-0479">Metal-binding</keyword>
<evidence type="ECO:0000313" key="4">
    <source>
        <dbReference type="EMBL" id="RNA24856.1"/>
    </source>
</evidence>
<accession>A0A3M7RMU7</accession>
<feature type="domain" description="C2H2-type" evidence="3">
    <location>
        <begin position="284"/>
        <end position="307"/>
    </location>
</feature>
<reference evidence="4 5" key="1">
    <citation type="journal article" date="2018" name="Sci. Rep.">
        <title>Genomic signatures of local adaptation to the degree of environmental predictability in rotifers.</title>
        <authorList>
            <person name="Franch-Gras L."/>
            <person name="Hahn C."/>
            <person name="Garcia-Roger E.M."/>
            <person name="Carmona M.J."/>
            <person name="Serra M."/>
            <person name="Gomez A."/>
        </authorList>
    </citation>
    <scope>NUCLEOTIDE SEQUENCE [LARGE SCALE GENOMIC DNA]</scope>
    <source>
        <strain evidence="4">HYR1</strain>
    </source>
</reference>
<keyword evidence="1" id="KW-0862">Zinc</keyword>
<dbReference type="GO" id="GO:0008270">
    <property type="term" value="F:zinc ion binding"/>
    <property type="evidence" value="ECO:0007669"/>
    <property type="project" value="UniProtKB-KW"/>
</dbReference>
<feature type="region of interest" description="Disordered" evidence="2">
    <location>
        <begin position="74"/>
        <end position="115"/>
    </location>
</feature>
<dbReference type="Proteomes" id="UP000276133">
    <property type="component" value="Unassembled WGS sequence"/>
</dbReference>
<evidence type="ECO:0000256" key="2">
    <source>
        <dbReference type="SAM" id="MobiDB-lite"/>
    </source>
</evidence>